<sequence>MTKRSQFKGAPIRNRRKSHSQLPALPKLQRSNYASGESRTCANLAALMNQTESWWITHARLEIPLPLISMPQLLKPQHLSNGLFQRRQSSNDVTKRDRIRIGSIRSRKSLSQLAALPKLQRSNYASEESRTCANLAALMNQTESWWITHARLEIPPPIN</sequence>
<dbReference type="EMBL" id="BPLQ01006094">
    <property type="protein sequence ID" value="GIY20034.1"/>
    <property type="molecule type" value="Genomic_DNA"/>
</dbReference>
<name>A0AAV4RHP2_9ARAC</name>
<protein>
    <submittedName>
        <fullName evidence="2">Uncharacterized protein</fullName>
    </submittedName>
</protein>
<comment type="caution">
    <text evidence="2">The sequence shown here is derived from an EMBL/GenBank/DDBJ whole genome shotgun (WGS) entry which is preliminary data.</text>
</comment>
<evidence type="ECO:0000313" key="2">
    <source>
        <dbReference type="EMBL" id="GIY20034.1"/>
    </source>
</evidence>
<keyword evidence="3" id="KW-1185">Reference proteome</keyword>
<evidence type="ECO:0000256" key="1">
    <source>
        <dbReference type="SAM" id="MobiDB-lite"/>
    </source>
</evidence>
<evidence type="ECO:0000313" key="3">
    <source>
        <dbReference type="Proteomes" id="UP001054837"/>
    </source>
</evidence>
<gene>
    <name evidence="2" type="ORF">CDAR_198011</name>
</gene>
<organism evidence="2 3">
    <name type="scientific">Caerostris darwini</name>
    <dbReference type="NCBI Taxonomy" id="1538125"/>
    <lineage>
        <taxon>Eukaryota</taxon>
        <taxon>Metazoa</taxon>
        <taxon>Ecdysozoa</taxon>
        <taxon>Arthropoda</taxon>
        <taxon>Chelicerata</taxon>
        <taxon>Arachnida</taxon>
        <taxon>Araneae</taxon>
        <taxon>Araneomorphae</taxon>
        <taxon>Entelegynae</taxon>
        <taxon>Araneoidea</taxon>
        <taxon>Araneidae</taxon>
        <taxon>Caerostris</taxon>
    </lineage>
</organism>
<proteinExistence type="predicted"/>
<dbReference type="AlphaFoldDB" id="A0AAV4RHP2"/>
<reference evidence="2 3" key="1">
    <citation type="submission" date="2021-06" db="EMBL/GenBank/DDBJ databases">
        <title>Caerostris darwini draft genome.</title>
        <authorList>
            <person name="Kono N."/>
            <person name="Arakawa K."/>
        </authorList>
    </citation>
    <scope>NUCLEOTIDE SEQUENCE [LARGE SCALE GENOMIC DNA]</scope>
</reference>
<dbReference type="Proteomes" id="UP001054837">
    <property type="component" value="Unassembled WGS sequence"/>
</dbReference>
<feature type="region of interest" description="Disordered" evidence="1">
    <location>
        <begin position="1"/>
        <end position="21"/>
    </location>
</feature>
<accession>A0AAV4RHP2</accession>